<evidence type="ECO:0000256" key="3">
    <source>
        <dbReference type="ARBA" id="ARBA00022729"/>
    </source>
</evidence>
<keyword evidence="10" id="KW-1185">Reference proteome</keyword>
<feature type="domain" description="CopC" evidence="8">
    <location>
        <begin position="31"/>
        <end position="123"/>
    </location>
</feature>
<feature type="region of interest" description="Disordered" evidence="5">
    <location>
        <begin position="126"/>
        <end position="174"/>
    </location>
</feature>
<evidence type="ECO:0000256" key="6">
    <source>
        <dbReference type="SAM" id="Phobius"/>
    </source>
</evidence>
<keyword evidence="3 7" id="KW-0732">Signal</keyword>
<evidence type="ECO:0000259" key="8">
    <source>
        <dbReference type="Pfam" id="PF04234"/>
    </source>
</evidence>
<reference evidence="9" key="1">
    <citation type="submission" date="2021-03" db="EMBL/GenBank/DDBJ databases">
        <title>Actinotalea soli sp. nov., isolated from soil.</title>
        <authorList>
            <person name="Ping W."/>
            <person name="Zhang J."/>
        </authorList>
    </citation>
    <scope>NUCLEOTIDE SEQUENCE</scope>
    <source>
        <strain evidence="9">BY-33</strain>
    </source>
</reference>
<dbReference type="InterPro" id="IPR014755">
    <property type="entry name" value="Cu-Rt/internalin_Ig-like"/>
</dbReference>
<evidence type="ECO:0000256" key="7">
    <source>
        <dbReference type="SAM" id="SignalP"/>
    </source>
</evidence>
<feature type="compositionally biased region" description="Low complexity" evidence="5">
    <location>
        <begin position="138"/>
        <end position="165"/>
    </location>
</feature>
<dbReference type="PROSITE" id="PS51318">
    <property type="entry name" value="TAT"/>
    <property type="match status" value="1"/>
</dbReference>
<feature type="signal peptide" evidence="7">
    <location>
        <begin position="1"/>
        <end position="30"/>
    </location>
</feature>
<dbReference type="RefSeq" id="WP_208054738.1">
    <property type="nucleotide sequence ID" value="NZ_JAGEMK010000002.1"/>
</dbReference>
<evidence type="ECO:0000256" key="1">
    <source>
        <dbReference type="ARBA" id="ARBA00004196"/>
    </source>
</evidence>
<dbReference type="SUPFAM" id="SSF81296">
    <property type="entry name" value="E set domains"/>
    <property type="match status" value="1"/>
</dbReference>
<dbReference type="Gene3D" id="2.60.40.1220">
    <property type="match status" value="1"/>
</dbReference>
<organism evidence="9 10">
    <name type="scientific">Actinotalea soli</name>
    <dbReference type="NCBI Taxonomy" id="2819234"/>
    <lineage>
        <taxon>Bacteria</taxon>
        <taxon>Bacillati</taxon>
        <taxon>Actinomycetota</taxon>
        <taxon>Actinomycetes</taxon>
        <taxon>Micrococcales</taxon>
        <taxon>Cellulomonadaceae</taxon>
        <taxon>Actinotalea</taxon>
    </lineage>
</organism>
<keyword evidence="6" id="KW-1133">Transmembrane helix</keyword>
<dbReference type="EMBL" id="JAGEMK010000002">
    <property type="protein sequence ID" value="MBO1751045.1"/>
    <property type="molecule type" value="Genomic_DNA"/>
</dbReference>
<accession>A0A939RU91</accession>
<dbReference type="InterPro" id="IPR007348">
    <property type="entry name" value="CopC_dom"/>
</dbReference>
<dbReference type="Proteomes" id="UP000664209">
    <property type="component" value="Unassembled WGS sequence"/>
</dbReference>
<dbReference type="GO" id="GO:0046688">
    <property type="term" value="P:response to copper ion"/>
    <property type="evidence" value="ECO:0007669"/>
    <property type="project" value="InterPro"/>
</dbReference>
<keyword evidence="6" id="KW-0472">Membrane</keyword>
<evidence type="ECO:0000256" key="2">
    <source>
        <dbReference type="ARBA" id="ARBA00022723"/>
    </source>
</evidence>
<dbReference type="GO" id="GO:0042597">
    <property type="term" value="C:periplasmic space"/>
    <property type="evidence" value="ECO:0007669"/>
    <property type="project" value="InterPro"/>
</dbReference>
<dbReference type="PANTHER" id="PTHR34820:SF4">
    <property type="entry name" value="INNER MEMBRANE PROTEIN YEBZ"/>
    <property type="match status" value="1"/>
</dbReference>
<dbReference type="GO" id="GO:0005507">
    <property type="term" value="F:copper ion binding"/>
    <property type="evidence" value="ECO:0007669"/>
    <property type="project" value="InterPro"/>
</dbReference>
<comment type="subcellular location">
    <subcellularLocation>
        <location evidence="1">Cell envelope</location>
    </subcellularLocation>
</comment>
<dbReference type="InterPro" id="IPR032694">
    <property type="entry name" value="CopC/D"/>
</dbReference>
<dbReference type="Pfam" id="PF04234">
    <property type="entry name" value="CopC"/>
    <property type="match status" value="1"/>
</dbReference>
<protein>
    <submittedName>
        <fullName evidence="9">Copper resistance protein CopC</fullName>
    </submittedName>
</protein>
<dbReference type="InterPro" id="IPR006311">
    <property type="entry name" value="TAT_signal"/>
</dbReference>
<evidence type="ECO:0000313" key="10">
    <source>
        <dbReference type="Proteomes" id="UP000664209"/>
    </source>
</evidence>
<dbReference type="PANTHER" id="PTHR34820">
    <property type="entry name" value="INNER MEMBRANE PROTEIN YEBZ"/>
    <property type="match status" value="1"/>
</dbReference>
<feature type="chain" id="PRO_5036906921" evidence="7">
    <location>
        <begin position="31"/>
        <end position="205"/>
    </location>
</feature>
<dbReference type="GO" id="GO:0005886">
    <property type="term" value="C:plasma membrane"/>
    <property type="evidence" value="ECO:0007669"/>
    <property type="project" value="TreeGrafter"/>
</dbReference>
<gene>
    <name evidence="9" type="ORF">J4G33_04435</name>
</gene>
<evidence type="ECO:0000256" key="4">
    <source>
        <dbReference type="ARBA" id="ARBA00023008"/>
    </source>
</evidence>
<name>A0A939RU91_9CELL</name>
<dbReference type="GO" id="GO:0030313">
    <property type="term" value="C:cell envelope"/>
    <property type="evidence" value="ECO:0007669"/>
    <property type="project" value="UniProtKB-SubCell"/>
</dbReference>
<dbReference type="AlphaFoldDB" id="A0A939RU91"/>
<dbReference type="InterPro" id="IPR014756">
    <property type="entry name" value="Ig_E-set"/>
</dbReference>
<feature type="transmembrane region" description="Helical" evidence="6">
    <location>
        <begin position="177"/>
        <end position="199"/>
    </location>
</feature>
<keyword evidence="6" id="KW-0812">Transmembrane</keyword>
<comment type="caution">
    <text evidence="9">The sequence shown here is derived from an EMBL/GenBank/DDBJ whole genome shotgun (WGS) entry which is preliminary data.</text>
</comment>
<sequence>MTTARRLTLRTAATAGLLSALLLAPTTAYAHDELTGSTPAAEESLATPPEEIVLTYSAGILDLGNEVTVEAEGQDWAAGDPVVEGQEVTVPLTEGMPAGEYTITWRVVSSDGHPIEGVIPFSVEQGAAEPAEEEPAEGTEPPAATAEPTPEGTPTEEPAPSTEETATTEDEEESGAVWPWVLGIGAVVVVGGVVAWLVVRRRRTP</sequence>
<keyword evidence="2" id="KW-0479">Metal-binding</keyword>
<evidence type="ECO:0000313" key="9">
    <source>
        <dbReference type="EMBL" id="MBO1751045.1"/>
    </source>
</evidence>
<evidence type="ECO:0000256" key="5">
    <source>
        <dbReference type="SAM" id="MobiDB-lite"/>
    </source>
</evidence>
<dbReference type="GO" id="GO:0006825">
    <property type="term" value="P:copper ion transport"/>
    <property type="evidence" value="ECO:0007669"/>
    <property type="project" value="InterPro"/>
</dbReference>
<proteinExistence type="predicted"/>
<keyword evidence="4" id="KW-0186">Copper</keyword>